<evidence type="ECO:0000313" key="1">
    <source>
        <dbReference type="EMBL" id="SFS53082.1"/>
    </source>
</evidence>
<protein>
    <submittedName>
        <fullName evidence="1">Putative thiazole-containing bacteriocin maturation protein</fullName>
    </submittedName>
</protein>
<dbReference type="RefSeq" id="WP_091835044.1">
    <property type="nucleotide sequence ID" value="NZ_FPAA01000003.1"/>
</dbReference>
<keyword evidence="2" id="KW-1185">Reference proteome</keyword>
<gene>
    <name evidence="1" type="ORF">SAMN05444972_103217</name>
</gene>
<dbReference type="AlphaFoldDB" id="A0A1I6QL37"/>
<sequence length="637" mass="71732">MASLQSSTRLKMNKDTFVLPDAQGGVYIRNNRCSFRLDGGMIAQWIEKLIPVFNGKEPLGEITAGLPKAHQERVYQIANMLYNQGMARDVSQETPHQLSEKVMNAFASQLAFLDAAVGDSGASRFESYRQTKVLLMGESSLMTAVIDALWQSGLPHVHTCVTHEDPLDEERMAELKSQALLMDPSITHTELSLDRKDQSSWEELIKSFDVVLYVARENGLDQLRHLQSICKKEHIALLPGICSNNLVWVGPWMDGVAIGCWESAWRRIHRQEWEEGISCTDTSTIRGVLGHVMAFTCFKEITQSNELKPHNAIFLHRGESMESNWYPTFLHPEVVGSEPVKKVTKAWWIAERSEEDRNEEAMFLAFADWSLPVTGIFRSWEEGALRQLPLAQCKIQVMNPLSEGPADPLPESISVGITHREARKEAGLYGIEAYVSQWMKARNHEKQVTGLGAGRTLSEGVCRGLQKCLVNRWKSSLEKQLPTISLLRLGAMEDRECRFYLEAWSSRGELPRFGLGEEVCGFPVIWVGDHDTWYGSVGLHKSFALKRALRFALGAQQHPDANFTEEGVRVSKVNLREGSPQQLEVSMGMREVDYLPAAREILQQNQQHLKVVDWTVEPFIKQGLAGVFGVSLVEEGD</sequence>
<accession>A0A1I6QL37</accession>
<dbReference type="OrthoDB" id="2369163at2"/>
<organism evidence="1 2">
    <name type="scientific">Marininema halotolerans</name>
    <dbReference type="NCBI Taxonomy" id="1155944"/>
    <lineage>
        <taxon>Bacteria</taxon>
        <taxon>Bacillati</taxon>
        <taxon>Bacillota</taxon>
        <taxon>Bacilli</taxon>
        <taxon>Bacillales</taxon>
        <taxon>Thermoactinomycetaceae</taxon>
        <taxon>Marininema</taxon>
    </lineage>
</organism>
<dbReference type="Proteomes" id="UP000198660">
    <property type="component" value="Unassembled WGS sequence"/>
</dbReference>
<evidence type="ECO:0000313" key="2">
    <source>
        <dbReference type="Proteomes" id="UP000198660"/>
    </source>
</evidence>
<dbReference type="EMBL" id="FPAA01000003">
    <property type="protein sequence ID" value="SFS53082.1"/>
    <property type="molecule type" value="Genomic_DNA"/>
</dbReference>
<proteinExistence type="predicted"/>
<name>A0A1I6QL37_9BACL</name>
<reference evidence="2" key="1">
    <citation type="submission" date="2016-10" db="EMBL/GenBank/DDBJ databases">
        <authorList>
            <person name="Varghese N."/>
            <person name="Submissions S."/>
        </authorList>
    </citation>
    <scope>NUCLEOTIDE SEQUENCE [LARGE SCALE GENOMIC DNA]</scope>
    <source>
        <strain evidence="2">DSM 45789</strain>
    </source>
</reference>
<dbReference type="Gene3D" id="3.40.50.720">
    <property type="entry name" value="NAD(P)-binding Rossmann-like Domain"/>
    <property type="match status" value="1"/>
</dbReference>